<protein>
    <recommendedName>
        <fullName evidence="4">MFS transporter</fullName>
    </recommendedName>
</protein>
<keyword evidence="1" id="KW-0812">Transmembrane</keyword>
<organism evidence="2 3">
    <name type="scientific">Nonomuraea recticatena</name>
    <dbReference type="NCBI Taxonomy" id="46178"/>
    <lineage>
        <taxon>Bacteria</taxon>
        <taxon>Bacillati</taxon>
        <taxon>Actinomycetota</taxon>
        <taxon>Actinomycetes</taxon>
        <taxon>Streptosporangiales</taxon>
        <taxon>Streptosporangiaceae</taxon>
        <taxon>Nonomuraea</taxon>
    </lineage>
</organism>
<keyword evidence="3" id="KW-1185">Reference proteome</keyword>
<comment type="caution">
    <text evidence="2">The sequence shown here is derived from an EMBL/GenBank/DDBJ whole genome shotgun (WGS) entry which is preliminary data.</text>
</comment>
<keyword evidence="1" id="KW-1133">Transmembrane helix</keyword>
<dbReference type="EMBL" id="BAAATE010000034">
    <property type="protein sequence ID" value="GAA2691624.1"/>
    <property type="molecule type" value="Genomic_DNA"/>
</dbReference>
<sequence length="64" mass="7018">MSSNSQDRSAPVERRQDPAVTVAIAEAVSSIFLMIRYLLRVALTVYLVEQGIDPTLLVSLLTAK</sequence>
<dbReference type="RefSeq" id="WP_346154395.1">
    <property type="nucleotide sequence ID" value="NZ_BAAATE010000034.1"/>
</dbReference>
<name>A0ABN3T2N1_9ACTN</name>
<evidence type="ECO:0000313" key="3">
    <source>
        <dbReference type="Proteomes" id="UP001501666"/>
    </source>
</evidence>
<keyword evidence="1" id="KW-0472">Membrane</keyword>
<evidence type="ECO:0008006" key="4">
    <source>
        <dbReference type="Google" id="ProtNLM"/>
    </source>
</evidence>
<reference evidence="2 3" key="1">
    <citation type="journal article" date="2019" name="Int. J. Syst. Evol. Microbiol.">
        <title>The Global Catalogue of Microorganisms (GCM) 10K type strain sequencing project: providing services to taxonomists for standard genome sequencing and annotation.</title>
        <authorList>
            <consortium name="The Broad Institute Genomics Platform"/>
            <consortium name="The Broad Institute Genome Sequencing Center for Infectious Disease"/>
            <person name="Wu L."/>
            <person name="Ma J."/>
        </authorList>
    </citation>
    <scope>NUCLEOTIDE SEQUENCE [LARGE SCALE GENOMIC DNA]</scope>
    <source>
        <strain evidence="2 3">JCM 6835</strain>
    </source>
</reference>
<dbReference type="Proteomes" id="UP001501666">
    <property type="component" value="Unassembled WGS sequence"/>
</dbReference>
<evidence type="ECO:0000313" key="2">
    <source>
        <dbReference type="EMBL" id="GAA2691624.1"/>
    </source>
</evidence>
<accession>A0ABN3T2N1</accession>
<evidence type="ECO:0000256" key="1">
    <source>
        <dbReference type="SAM" id="Phobius"/>
    </source>
</evidence>
<proteinExistence type="predicted"/>
<feature type="transmembrane region" description="Helical" evidence="1">
    <location>
        <begin position="20"/>
        <end position="39"/>
    </location>
</feature>
<gene>
    <name evidence="2" type="ORF">GCM10010412_081970</name>
</gene>